<dbReference type="PANTHER" id="PTHR22589">
    <property type="entry name" value="CARNITINE O-ACYLTRANSFERASE"/>
    <property type="match status" value="1"/>
</dbReference>
<dbReference type="EC" id="2.3.1.21" evidence="5"/>
<keyword evidence="6" id="KW-0813">Transport</keyword>
<evidence type="ECO:0000256" key="13">
    <source>
        <dbReference type="ARBA" id="ARBA00023136"/>
    </source>
</evidence>
<evidence type="ECO:0000256" key="1">
    <source>
        <dbReference type="ARBA" id="ARBA00004141"/>
    </source>
</evidence>
<dbReference type="SUPFAM" id="SSF52777">
    <property type="entry name" value="CoA-dependent acyltransferases"/>
    <property type="match status" value="3"/>
</dbReference>
<dbReference type="Pfam" id="PF16484">
    <property type="entry name" value="CPT_N"/>
    <property type="match status" value="1"/>
</dbReference>
<evidence type="ECO:0000256" key="4">
    <source>
        <dbReference type="ARBA" id="ARBA00005232"/>
    </source>
</evidence>
<dbReference type="FunFam" id="3.30.559.10:FF:000002">
    <property type="entry name" value="carnitine O-palmitoyltransferase 1, liver isoform"/>
    <property type="match status" value="1"/>
</dbReference>
<keyword evidence="14" id="KW-0012">Acyltransferase</keyword>
<evidence type="ECO:0000256" key="9">
    <source>
        <dbReference type="ARBA" id="ARBA00022832"/>
    </source>
</evidence>
<dbReference type="PROSITE" id="PS00440">
    <property type="entry name" value="ACYLTRANSF_C_2"/>
    <property type="match status" value="1"/>
</dbReference>
<evidence type="ECO:0000313" key="19">
    <source>
        <dbReference type="Proteomes" id="UP000095280"/>
    </source>
</evidence>
<proteinExistence type="inferred from homology"/>
<dbReference type="Proteomes" id="UP000095280">
    <property type="component" value="Unplaced"/>
</dbReference>
<keyword evidence="8" id="KW-0812">Transmembrane</keyword>
<evidence type="ECO:0000256" key="16">
    <source>
        <dbReference type="PIRSR" id="PIRSR600542-1"/>
    </source>
</evidence>
<protein>
    <recommendedName>
        <fullName evidence="5">carnitine O-palmitoyltransferase</fullName>
        <ecNumber evidence="5">2.3.1.21</ecNumber>
    </recommendedName>
</protein>
<dbReference type="AlphaFoldDB" id="A0A1I8I6L0"/>
<dbReference type="Gene3D" id="3.30.559.70">
    <property type="entry name" value="Choline/Carnitine o-acyltransferase, domain 2"/>
    <property type="match status" value="1"/>
</dbReference>
<dbReference type="GO" id="GO:0004095">
    <property type="term" value="F:carnitine O-palmitoyltransferase activity"/>
    <property type="evidence" value="ECO:0007669"/>
    <property type="project" value="UniProtKB-EC"/>
</dbReference>
<dbReference type="WBParaSite" id="maker-uti_cns_0010014-snap-gene-0.3-mRNA-1">
    <property type="protein sequence ID" value="maker-uti_cns_0010014-snap-gene-0.3-mRNA-1"/>
    <property type="gene ID" value="maker-uti_cns_0010014-snap-gene-0.3"/>
</dbReference>
<evidence type="ECO:0000313" key="20">
    <source>
        <dbReference type="WBParaSite" id="maker-uti_cns_0010014-snap-gene-0.3-mRNA-1"/>
    </source>
</evidence>
<keyword evidence="19" id="KW-1185">Reference proteome</keyword>
<dbReference type="InterPro" id="IPR023213">
    <property type="entry name" value="CAT-like_dom_sf"/>
</dbReference>
<dbReference type="PANTHER" id="PTHR22589:SF31">
    <property type="entry name" value="CARNITINE O-PALMITOYLTRANSFERASE"/>
    <property type="match status" value="1"/>
</dbReference>
<evidence type="ECO:0000256" key="15">
    <source>
        <dbReference type="ARBA" id="ARBA00048480"/>
    </source>
</evidence>
<dbReference type="InterPro" id="IPR032476">
    <property type="entry name" value="CPT_N"/>
</dbReference>
<feature type="domain" description="Choline/carnitine acyltransferase" evidence="17">
    <location>
        <begin position="2"/>
        <end position="72"/>
    </location>
</feature>
<feature type="domain" description="Choline/carnitine acyltransferase" evidence="17">
    <location>
        <begin position="298"/>
        <end position="877"/>
    </location>
</feature>
<keyword evidence="9" id="KW-0276">Fatty acid metabolism</keyword>
<dbReference type="GO" id="GO:0009437">
    <property type="term" value="P:carnitine metabolic process"/>
    <property type="evidence" value="ECO:0007669"/>
    <property type="project" value="TreeGrafter"/>
</dbReference>
<evidence type="ECO:0000256" key="5">
    <source>
        <dbReference type="ARBA" id="ARBA00013243"/>
    </source>
</evidence>
<evidence type="ECO:0000256" key="6">
    <source>
        <dbReference type="ARBA" id="ARBA00022448"/>
    </source>
</evidence>
<dbReference type="InterPro" id="IPR000542">
    <property type="entry name" value="Carn_acyl_trans"/>
</dbReference>
<name>A0A1I8I6L0_9PLAT</name>
<dbReference type="InterPro" id="IPR042231">
    <property type="entry name" value="Cho/carn_acyl_trans_2"/>
</dbReference>
<keyword evidence="7" id="KW-0808">Transferase</keyword>
<evidence type="ECO:0000256" key="12">
    <source>
        <dbReference type="ARBA" id="ARBA00023128"/>
    </source>
</evidence>
<dbReference type="Gene3D" id="3.30.559.10">
    <property type="entry name" value="Chloramphenicol acetyltransferase-like domain"/>
    <property type="match status" value="2"/>
</dbReference>
<reference evidence="20" key="1">
    <citation type="submission" date="2016-11" db="UniProtKB">
        <authorList>
            <consortium name="WormBaseParasite"/>
        </authorList>
    </citation>
    <scope>IDENTIFICATION</scope>
</reference>
<keyword evidence="12" id="KW-0496">Mitochondrion</keyword>
<dbReference type="UniPathway" id="UPA00659"/>
<evidence type="ECO:0000259" key="18">
    <source>
        <dbReference type="Pfam" id="PF16484"/>
    </source>
</evidence>
<dbReference type="Gene3D" id="6.10.250.1760">
    <property type="match status" value="1"/>
</dbReference>
<evidence type="ECO:0000256" key="10">
    <source>
        <dbReference type="ARBA" id="ARBA00022989"/>
    </source>
</evidence>
<sequence length="938" mass="107340">NEEVVRLLRQASEKHQTMYRDAMTGKGVDRHLFTLYVVSKYCKTQSPFLEKALHCQWKLSTSQTPHGQTSKMDFAQESGFLERRWRLRARVSRTVTVCPTSLLGRTPSSSMLAAASARIKRRIMAEAHQAVVFAFNITDEGIQLDFDHTVLREVFASIVRSYKKGIGRLKNRVWNSTYPMGPKSFCLALFGGTSAALLGRDPTFGCGAKIESLISRFVTVPAPYNRYLAVSIFSGFSWLAVARVYKSVQSQLLAYHGWMYEVRGPTSWRTKLWYGACRVLLWSSGASLFSFQGCLPTLPVPPVKKTVDRYLLSMEPLLSESEMAETRALARDFLAKESWKLQFYLKLKYYWTNNYVSDWWEEFVYLYSRDPIMVNSNYYGVDAVLLNPSNVQVARAANMAWGFLRYWRNISRQTMQPLMVQNLVPLCSWQYERQFATTRIPGEERDYLMHLNDTRHIAVFHSGRFYKVYFHYGNRWLEPCELEAQFQRIVDDKSPPAPGEAELAALTAGERKVWARARKDFFRRGVNKTSLDAVERAAFVLVLDDEEADYDPKDDSKLDHFAKSLLHGNGRNRWFDKSFSLIVFANGRVGVNCEHSWADAPVMSQMWEAVVFNYDIVEDCYRSNGHCRGQTRNNVPNPIRLQWDLNDACRSVIASQLRVATDLLNDVDLHLVVHRQFGKGAMKRCSMSPDAFIQLALQLAYFRDSGGEFCLTYEASMTRLFKEGRTETVRSCTNESCAFVRAMESGASNEEVVRLLRQASEKHQTMYRDAMTGKGVDRHLFTLYVVSKYCKIQSPFLEKALHCQWKLSTSQTPHGQTNVLDLEKHPDFLSAGGGFGPVSQDGYGVSYIIAGENTVFFHVSSRVSCDKTDSKRFGGTIVKALADLRTLLEEDTIGRYAISPRNRYKMQQLSYCVIWFAGGLNQIIRELAKLRPRSRREL</sequence>
<keyword evidence="13" id="KW-0472">Membrane</keyword>
<keyword evidence="11" id="KW-0443">Lipid metabolism</keyword>
<feature type="domain" description="Carnitine O-palmitoyltransferase N-terminal" evidence="18">
    <location>
        <begin position="124"/>
        <end position="170"/>
    </location>
</feature>
<feature type="active site" description="Proton acceptor" evidence="16">
    <location>
        <position position="595"/>
    </location>
</feature>
<evidence type="ECO:0000256" key="11">
    <source>
        <dbReference type="ARBA" id="ARBA00023098"/>
    </source>
</evidence>
<dbReference type="FunFam" id="3.30.559.70:FF:000001">
    <property type="entry name" value="Carnitine O-palmitoyltransferase 1, liver isoform"/>
    <property type="match status" value="1"/>
</dbReference>
<comment type="subcellular location">
    <subcellularLocation>
        <location evidence="1">Membrane</location>
        <topology evidence="1">Multi-pass membrane protein</topology>
    </subcellularLocation>
    <subcellularLocation>
        <location evidence="2">Mitochondrion membrane</location>
    </subcellularLocation>
</comment>
<dbReference type="GO" id="GO:0006635">
    <property type="term" value="P:fatty acid beta-oxidation"/>
    <property type="evidence" value="ECO:0007669"/>
    <property type="project" value="UniProtKB-UniPathway"/>
</dbReference>
<evidence type="ECO:0000256" key="8">
    <source>
        <dbReference type="ARBA" id="ARBA00022692"/>
    </source>
</evidence>
<accession>A0A1I8I6L0</accession>
<dbReference type="InterPro" id="IPR039551">
    <property type="entry name" value="Cho/carn_acyl_trans"/>
</dbReference>
<comment type="similarity">
    <text evidence="4">Belongs to the carnitine/choline acetyltransferase family.</text>
</comment>
<comment type="catalytic activity">
    <reaction evidence="15">
        <text>(R)-carnitine + hexadecanoyl-CoA = O-hexadecanoyl-(R)-carnitine + CoA</text>
        <dbReference type="Rhea" id="RHEA:12661"/>
        <dbReference type="ChEBI" id="CHEBI:16347"/>
        <dbReference type="ChEBI" id="CHEBI:17490"/>
        <dbReference type="ChEBI" id="CHEBI:57287"/>
        <dbReference type="ChEBI" id="CHEBI:57379"/>
        <dbReference type="EC" id="2.3.1.21"/>
    </reaction>
    <physiologicalReaction direction="left-to-right" evidence="15">
        <dbReference type="Rhea" id="RHEA:12662"/>
    </physiologicalReaction>
</comment>
<organism evidence="19 20">
    <name type="scientific">Macrostomum lignano</name>
    <dbReference type="NCBI Taxonomy" id="282301"/>
    <lineage>
        <taxon>Eukaryota</taxon>
        <taxon>Metazoa</taxon>
        <taxon>Spiralia</taxon>
        <taxon>Lophotrochozoa</taxon>
        <taxon>Platyhelminthes</taxon>
        <taxon>Rhabditophora</taxon>
        <taxon>Macrostomorpha</taxon>
        <taxon>Macrostomida</taxon>
        <taxon>Macrostomidae</taxon>
        <taxon>Macrostomum</taxon>
    </lineage>
</organism>
<evidence type="ECO:0000259" key="17">
    <source>
        <dbReference type="Pfam" id="PF00755"/>
    </source>
</evidence>
<evidence type="ECO:0000256" key="7">
    <source>
        <dbReference type="ARBA" id="ARBA00022679"/>
    </source>
</evidence>
<dbReference type="GO" id="GO:0031966">
    <property type="term" value="C:mitochondrial membrane"/>
    <property type="evidence" value="ECO:0007669"/>
    <property type="project" value="UniProtKB-SubCell"/>
</dbReference>
<comment type="pathway">
    <text evidence="3">Lipid metabolism; fatty acid beta-oxidation.</text>
</comment>
<evidence type="ECO:0000256" key="3">
    <source>
        <dbReference type="ARBA" id="ARBA00005005"/>
    </source>
</evidence>
<dbReference type="GO" id="GO:0015909">
    <property type="term" value="P:long-chain fatty acid transport"/>
    <property type="evidence" value="ECO:0007669"/>
    <property type="project" value="UniProtKB-ARBA"/>
</dbReference>
<keyword evidence="10" id="KW-1133">Transmembrane helix</keyword>
<dbReference type="Pfam" id="PF00755">
    <property type="entry name" value="Carn_acyltransf"/>
    <property type="match status" value="2"/>
</dbReference>
<evidence type="ECO:0000256" key="14">
    <source>
        <dbReference type="ARBA" id="ARBA00023315"/>
    </source>
</evidence>
<evidence type="ECO:0000256" key="2">
    <source>
        <dbReference type="ARBA" id="ARBA00004325"/>
    </source>
</evidence>